<proteinExistence type="predicted"/>
<sequence>MNVTIAVAKGQARAPRAPVQSAAACDGSNTCVQSERVFSYTMNSQELEDERIRLVLMQSDSEDDLLSDGSEKEDHLSARSQDSDTEQNASSDGEENVPLSELQHQNPHGTKWSKNPPYQQVRTRSENIIRQTPGVSPAARSAQSELECWSVFCPDTMLSVMLTHTNSQIRERNSASEAIPHYRKEMDMSELKAFFGLLYIAGFYRSGRQNTIDLWAPDGTGVEIFRLTMPRQRFHFIQSCLRFDDKSTREERKLFDNLAPIRQAFDIFVENCRKVYILDAYVTIDEMLLAFRGRCQFRQYIPSKPAKYGIKILALVDAKSFYIFNLEIYAGKQPEGPFFVSNKPFDVVNRLVFQISKTGRNVTFDNWFTSYELISHLLNEHKLTSVGTVRKNKRQLPTSFINTRGAAIFSSKFGFQKDITLVSHIPKKNKVVILMSSLHHNAEIDESTGEKKKPEINTFYNTTKGGVDVADELSATYDVSRNSKKWPLTVFYAMLNMAGINAYIIHRSNT</sequence>
<protein>
    <submittedName>
        <fullName evidence="3">(African queen) hypothetical protein</fullName>
    </submittedName>
</protein>
<dbReference type="PANTHER" id="PTHR46599:SF6">
    <property type="entry name" value="DUAL SPECIFICITY PHOSPHATASE 26"/>
    <property type="match status" value="1"/>
</dbReference>
<dbReference type="PANTHER" id="PTHR46599">
    <property type="entry name" value="PIGGYBAC TRANSPOSABLE ELEMENT-DERIVED PROTEIN 4"/>
    <property type="match status" value="1"/>
</dbReference>
<gene>
    <name evidence="3" type="ORF">DCHRY22_LOCUS11576</name>
</gene>
<comment type="caution">
    <text evidence="3">The sequence shown here is derived from an EMBL/GenBank/DDBJ whole genome shotgun (WGS) entry which is preliminary data.</text>
</comment>
<feature type="domain" description="PiggyBac transposable element-derived protein" evidence="2">
    <location>
        <begin position="146"/>
        <end position="503"/>
    </location>
</feature>
<reference evidence="3" key="1">
    <citation type="submission" date="2021-09" db="EMBL/GenBank/DDBJ databases">
        <authorList>
            <person name="Martin H S."/>
        </authorList>
    </citation>
    <scope>NUCLEOTIDE SEQUENCE</scope>
</reference>
<dbReference type="EMBL" id="CAKASE010000074">
    <property type="protein sequence ID" value="CAG9575732.1"/>
    <property type="molecule type" value="Genomic_DNA"/>
</dbReference>
<dbReference type="Pfam" id="PF13843">
    <property type="entry name" value="DDE_Tnp_1_7"/>
    <property type="match status" value="1"/>
</dbReference>
<name>A0A8J2QZK1_9NEOP</name>
<evidence type="ECO:0000313" key="3">
    <source>
        <dbReference type="EMBL" id="CAG9575732.1"/>
    </source>
</evidence>
<keyword evidence="4" id="KW-1185">Reference proteome</keyword>
<accession>A0A8J2QZK1</accession>
<dbReference type="AlphaFoldDB" id="A0A8J2QZK1"/>
<feature type="compositionally biased region" description="Polar residues" evidence="1">
    <location>
        <begin position="102"/>
        <end position="118"/>
    </location>
</feature>
<organism evidence="3 4">
    <name type="scientific">Danaus chrysippus</name>
    <name type="common">African queen</name>
    <dbReference type="NCBI Taxonomy" id="151541"/>
    <lineage>
        <taxon>Eukaryota</taxon>
        <taxon>Metazoa</taxon>
        <taxon>Ecdysozoa</taxon>
        <taxon>Arthropoda</taxon>
        <taxon>Hexapoda</taxon>
        <taxon>Insecta</taxon>
        <taxon>Pterygota</taxon>
        <taxon>Neoptera</taxon>
        <taxon>Endopterygota</taxon>
        <taxon>Lepidoptera</taxon>
        <taxon>Glossata</taxon>
        <taxon>Ditrysia</taxon>
        <taxon>Papilionoidea</taxon>
        <taxon>Nymphalidae</taxon>
        <taxon>Danainae</taxon>
        <taxon>Danaini</taxon>
        <taxon>Danaina</taxon>
        <taxon>Danaus</taxon>
        <taxon>Anosia</taxon>
    </lineage>
</organism>
<dbReference type="OrthoDB" id="10057959at2759"/>
<feature type="region of interest" description="Disordered" evidence="1">
    <location>
        <begin position="62"/>
        <end position="118"/>
    </location>
</feature>
<dbReference type="Proteomes" id="UP000789524">
    <property type="component" value="Unassembled WGS sequence"/>
</dbReference>
<dbReference type="InterPro" id="IPR029526">
    <property type="entry name" value="PGBD"/>
</dbReference>
<evidence type="ECO:0000313" key="4">
    <source>
        <dbReference type="Proteomes" id="UP000789524"/>
    </source>
</evidence>
<evidence type="ECO:0000259" key="2">
    <source>
        <dbReference type="Pfam" id="PF13843"/>
    </source>
</evidence>
<evidence type="ECO:0000256" key="1">
    <source>
        <dbReference type="SAM" id="MobiDB-lite"/>
    </source>
</evidence>